<dbReference type="EMBL" id="JBHSNY010000004">
    <property type="protein sequence ID" value="MFC5634702.1"/>
    <property type="molecule type" value="Genomic_DNA"/>
</dbReference>
<dbReference type="SUPFAM" id="SSF46785">
    <property type="entry name" value="Winged helix' DNA-binding domain"/>
    <property type="match status" value="1"/>
</dbReference>
<proteinExistence type="predicted"/>
<sequence length="256" mass="28383">MAAQPKPAYQQIASDIRQRILDGDLQAGDKLPTEADLMAEYGVSRIVIRNAVQALVSEGLVTTHRGKGMFVREQQPMRKRLSVDLYGKRPTSSPMKRAAEAEGRRSEWEWQSRRTAATKAIAERLAIGPGDDVVRTTYRFFADDEPVMLSTSYEPHALIAGTPVEQPEGGPVTGVVPRMDAIGQHITHVTEDVNARAPRPYEIEQLEIAPGVPVITITRTYYVDERPVETCDIVVAADRYTLSYTIPIPPFQPSEA</sequence>
<evidence type="ECO:0000256" key="1">
    <source>
        <dbReference type="ARBA" id="ARBA00023015"/>
    </source>
</evidence>
<evidence type="ECO:0000259" key="5">
    <source>
        <dbReference type="PROSITE" id="PS50949"/>
    </source>
</evidence>
<dbReference type="Pfam" id="PF00392">
    <property type="entry name" value="GntR"/>
    <property type="match status" value="1"/>
</dbReference>
<dbReference type="Gene3D" id="3.40.1410.10">
    <property type="entry name" value="Chorismate lyase-like"/>
    <property type="match status" value="1"/>
</dbReference>
<dbReference type="PANTHER" id="PTHR44846">
    <property type="entry name" value="MANNOSYL-D-GLYCERATE TRANSPORT/METABOLISM SYSTEM REPRESSOR MNGR-RELATED"/>
    <property type="match status" value="1"/>
</dbReference>
<evidence type="ECO:0000256" key="2">
    <source>
        <dbReference type="ARBA" id="ARBA00023125"/>
    </source>
</evidence>
<keyword evidence="3" id="KW-0804">Transcription</keyword>
<keyword evidence="1" id="KW-0805">Transcription regulation</keyword>
<comment type="caution">
    <text evidence="6">The sequence shown here is derived from an EMBL/GenBank/DDBJ whole genome shotgun (WGS) entry which is preliminary data.</text>
</comment>
<dbReference type="RefSeq" id="WP_381020790.1">
    <property type="nucleotide sequence ID" value="NZ_JBHSNY010000004.1"/>
</dbReference>
<gene>
    <name evidence="6" type="ORF">ACFPZJ_13125</name>
</gene>
<accession>A0ABW0UNG4</accession>
<protein>
    <submittedName>
        <fullName evidence="6">GntR family transcriptional regulator</fullName>
    </submittedName>
</protein>
<dbReference type="SMART" id="SM00345">
    <property type="entry name" value="HTH_GNTR"/>
    <property type="match status" value="1"/>
</dbReference>
<evidence type="ECO:0000313" key="7">
    <source>
        <dbReference type="Proteomes" id="UP001596154"/>
    </source>
</evidence>
<feature type="region of interest" description="Disordered" evidence="4">
    <location>
        <begin position="87"/>
        <end position="106"/>
    </location>
</feature>
<dbReference type="SUPFAM" id="SSF64288">
    <property type="entry name" value="Chorismate lyase-like"/>
    <property type="match status" value="1"/>
</dbReference>
<dbReference type="InterPro" id="IPR011663">
    <property type="entry name" value="UTRA"/>
</dbReference>
<dbReference type="InterPro" id="IPR050679">
    <property type="entry name" value="Bact_HTH_transcr_reg"/>
</dbReference>
<evidence type="ECO:0000256" key="3">
    <source>
        <dbReference type="ARBA" id="ARBA00023163"/>
    </source>
</evidence>
<name>A0ABW0UNG4_9ACTN</name>
<evidence type="ECO:0000256" key="4">
    <source>
        <dbReference type="SAM" id="MobiDB-lite"/>
    </source>
</evidence>
<dbReference type="InterPro" id="IPR000524">
    <property type="entry name" value="Tscrpt_reg_HTH_GntR"/>
</dbReference>
<dbReference type="InterPro" id="IPR028978">
    <property type="entry name" value="Chorismate_lyase_/UTRA_dom_sf"/>
</dbReference>
<dbReference type="PANTHER" id="PTHR44846:SF17">
    <property type="entry name" value="GNTR-FAMILY TRANSCRIPTIONAL REGULATOR"/>
    <property type="match status" value="1"/>
</dbReference>
<dbReference type="Proteomes" id="UP001596154">
    <property type="component" value="Unassembled WGS sequence"/>
</dbReference>
<feature type="domain" description="HTH gntR-type" evidence="5">
    <location>
        <begin position="6"/>
        <end position="74"/>
    </location>
</feature>
<dbReference type="SMART" id="SM00866">
    <property type="entry name" value="UTRA"/>
    <property type="match status" value="1"/>
</dbReference>
<dbReference type="Gene3D" id="1.10.10.10">
    <property type="entry name" value="Winged helix-like DNA-binding domain superfamily/Winged helix DNA-binding domain"/>
    <property type="match status" value="1"/>
</dbReference>
<dbReference type="InterPro" id="IPR036390">
    <property type="entry name" value="WH_DNA-bd_sf"/>
</dbReference>
<dbReference type="InterPro" id="IPR036388">
    <property type="entry name" value="WH-like_DNA-bd_sf"/>
</dbReference>
<keyword evidence="2" id="KW-0238">DNA-binding</keyword>
<dbReference type="CDD" id="cd07377">
    <property type="entry name" value="WHTH_GntR"/>
    <property type="match status" value="1"/>
</dbReference>
<organism evidence="6 7">
    <name type="scientific">Streptomyces bullii</name>
    <dbReference type="NCBI Taxonomy" id="349910"/>
    <lineage>
        <taxon>Bacteria</taxon>
        <taxon>Bacillati</taxon>
        <taxon>Actinomycetota</taxon>
        <taxon>Actinomycetes</taxon>
        <taxon>Kitasatosporales</taxon>
        <taxon>Streptomycetaceae</taxon>
        <taxon>Streptomyces</taxon>
    </lineage>
</organism>
<reference evidence="7" key="1">
    <citation type="journal article" date="2019" name="Int. J. Syst. Evol. Microbiol.">
        <title>The Global Catalogue of Microorganisms (GCM) 10K type strain sequencing project: providing services to taxonomists for standard genome sequencing and annotation.</title>
        <authorList>
            <consortium name="The Broad Institute Genomics Platform"/>
            <consortium name="The Broad Institute Genome Sequencing Center for Infectious Disease"/>
            <person name="Wu L."/>
            <person name="Ma J."/>
        </authorList>
    </citation>
    <scope>NUCLEOTIDE SEQUENCE [LARGE SCALE GENOMIC DNA]</scope>
    <source>
        <strain evidence="7">CGMCC 4.7248</strain>
    </source>
</reference>
<dbReference type="Pfam" id="PF07702">
    <property type="entry name" value="UTRA"/>
    <property type="match status" value="1"/>
</dbReference>
<dbReference type="PRINTS" id="PR00035">
    <property type="entry name" value="HTHGNTR"/>
</dbReference>
<dbReference type="PROSITE" id="PS50949">
    <property type="entry name" value="HTH_GNTR"/>
    <property type="match status" value="1"/>
</dbReference>
<feature type="compositionally biased region" description="Basic and acidic residues" evidence="4">
    <location>
        <begin position="97"/>
        <end position="106"/>
    </location>
</feature>
<keyword evidence="7" id="KW-1185">Reference proteome</keyword>
<evidence type="ECO:0000313" key="6">
    <source>
        <dbReference type="EMBL" id="MFC5634702.1"/>
    </source>
</evidence>